<feature type="compositionally biased region" description="Polar residues" evidence="5">
    <location>
        <begin position="467"/>
        <end position="476"/>
    </location>
</feature>
<feature type="region of interest" description="Disordered" evidence="5">
    <location>
        <begin position="90"/>
        <end position="124"/>
    </location>
</feature>
<dbReference type="InterPro" id="IPR007271">
    <property type="entry name" value="Nuc_sug_transpt"/>
</dbReference>
<feature type="region of interest" description="Disordered" evidence="5">
    <location>
        <begin position="445"/>
        <end position="485"/>
    </location>
</feature>
<evidence type="ECO:0000256" key="2">
    <source>
        <dbReference type="ARBA" id="ARBA00022692"/>
    </source>
</evidence>
<keyword evidence="3 6" id="KW-1133">Transmembrane helix</keyword>
<feature type="compositionally biased region" description="Acidic residues" evidence="5">
    <location>
        <begin position="93"/>
        <end position="106"/>
    </location>
</feature>
<dbReference type="InterPro" id="IPR037185">
    <property type="entry name" value="EmrE-like"/>
</dbReference>
<feature type="transmembrane region" description="Helical" evidence="6">
    <location>
        <begin position="170"/>
        <end position="187"/>
    </location>
</feature>
<evidence type="ECO:0000256" key="1">
    <source>
        <dbReference type="ARBA" id="ARBA00004477"/>
    </source>
</evidence>
<reference evidence="8 9" key="1">
    <citation type="submission" date="2016-03" db="EMBL/GenBank/DDBJ databases">
        <title>The draft genome sequence of Fonsecaea nubica causative agent of cutaneous subcutaneous infection in human host.</title>
        <authorList>
            <person name="Costa F."/>
            <person name="Sybren D.H."/>
            <person name="Raittz R.T."/>
            <person name="Weiss V.A."/>
            <person name="Leao A.C."/>
            <person name="Gomes R."/>
            <person name="De Souza E.M."/>
            <person name="Pedrosa F.O."/>
            <person name="Steffens M.B."/>
            <person name="Bombassaro A."/>
            <person name="Tadra-Sfeir M.Z."/>
            <person name="Moreno L.F."/>
            <person name="Najafzadeh M.J."/>
            <person name="Felipe M.S."/>
            <person name="Teixeira M."/>
            <person name="Sun J."/>
            <person name="Xi L."/>
            <person name="Castro M.A."/>
            <person name="Vicente V.A."/>
        </authorList>
    </citation>
    <scope>NUCLEOTIDE SEQUENCE [LARGE SCALE GENOMIC DNA]</scope>
    <source>
        <strain evidence="8 9">CBS 269.64</strain>
    </source>
</reference>
<dbReference type="SUPFAM" id="SSF103481">
    <property type="entry name" value="Multidrug resistance efflux transporter EmrE"/>
    <property type="match status" value="1"/>
</dbReference>
<dbReference type="Proteomes" id="UP000185904">
    <property type="component" value="Unassembled WGS sequence"/>
</dbReference>
<dbReference type="EMBL" id="LVCJ01000028">
    <property type="protein sequence ID" value="OAL35620.1"/>
    <property type="molecule type" value="Genomic_DNA"/>
</dbReference>
<keyword evidence="7" id="KW-0732">Signal</keyword>
<dbReference type="PANTHER" id="PTHR13146:SF0">
    <property type="entry name" value="SOLUTE CARRIER FAMILY 35 MEMBER F6"/>
    <property type="match status" value="1"/>
</dbReference>
<protein>
    <submittedName>
        <fullName evidence="8">Vacuolar ABC heavy metal transporter</fullName>
    </submittedName>
</protein>
<dbReference type="OrthoDB" id="29773at2759"/>
<feature type="transmembrane region" description="Helical" evidence="6">
    <location>
        <begin position="194"/>
        <end position="215"/>
    </location>
</feature>
<dbReference type="PROSITE" id="PS51257">
    <property type="entry name" value="PROKAR_LIPOPROTEIN"/>
    <property type="match status" value="1"/>
</dbReference>
<feature type="transmembrane region" description="Helical" evidence="6">
    <location>
        <begin position="252"/>
        <end position="275"/>
    </location>
</feature>
<dbReference type="GO" id="GO:0015165">
    <property type="term" value="F:pyrimidine nucleotide-sugar transmembrane transporter activity"/>
    <property type="evidence" value="ECO:0007669"/>
    <property type="project" value="InterPro"/>
</dbReference>
<feature type="region of interest" description="Disordered" evidence="5">
    <location>
        <begin position="548"/>
        <end position="574"/>
    </location>
</feature>
<evidence type="ECO:0000256" key="6">
    <source>
        <dbReference type="SAM" id="Phobius"/>
    </source>
</evidence>
<feature type="transmembrane region" description="Helical" evidence="6">
    <location>
        <begin position="338"/>
        <end position="358"/>
    </location>
</feature>
<evidence type="ECO:0000256" key="3">
    <source>
        <dbReference type="ARBA" id="ARBA00022989"/>
    </source>
</evidence>
<evidence type="ECO:0000313" key="9">
    <source>
        <dbReference type="Proteomes" id="UP000185904"/>
    </source>
</evidence>
<organism evidence="8 9">
    <name type="scientific">Fonsecaea nubica</name>
    <dbReference type="NCBI Taxonomy" id="856822"/>
    <lineage>
        <taxon>Eukaryota</taxon>
        <taxon>Fungi</taxon>
        <taxon>Dikarya</taxon>
        <taxon>Ascomycota</taxon>
        <taxon>Pezizomycotina</taxon>
        <taxon>Eurotiomycetes</taxon>
        <taxon>Chaetothyriomycetidae</taxon>
        <taxon>Chaetothyriales</taxon>
        <taxon>Herpotrichiellaceae</taxon>
        <taxon>Fonsecaea</taxon>
    </lineage>
</organism>
<dbReference type="Pfam" id="PF04142">
    <property type="entry name" value="Nuc_sug_transp"/>
    <property type="match status" value="1"/>
</dbReference>
<accession>A0A178D0C9</accession>
<evidence type="ECO:0000313" key="8">
    <source>
        <dbReference type="EMBL" id="OAL35620.1"/>
    </source>
</evidence>
<feature type="signal peptide" evidence="7">
    <location>
        <begin position="1"/>
        <end position="20"/>
    </location>
</feature>
<feature type="region of interest" description="Disordered" evidence="5">
    <location>
        <begin position="628"/>
        <end position="662"/>
    </location>
</feature>
<dbReference type="PANTHER" id="PTHR13146">
    <property type="match status" value="1"/>
</dbReference>
<keyword evidence="4 6" id="KW-0472">Membrane</keyword>
<name>A0A178D0C9_9EURO</name>
<sequence length="871" mass="96874">MAAKAVIPFLVGMMLVTGCANTLLTKFQDQQCVRGCTSKNPNDHRTFEQPVIQTVQMFIGEMGCWLVMLGFYLYRYVILRSKDTPLFHRPVNAEDDQEEEQEEDDDTVRPASSRDATDPALKPLLPNADDRAHLEGWRVVLLGLPACCDIAGTTLMNVGLLFVAASIYQMTRGALVLFVGLFSVLFLKRKLYLYHWVSLLIVVLGVALVGLAGAISSGDKNSPAPKEGSLELVRHAILNVRDVVLESVDPTVLRTILGIFLIAFAQIFTATQFCLEEWILEHYALEPLKVVAWEGLFGFVVTVIIQVILHLAVGITKAGKYGYFDAEEGYRQVFSNRAIGISSLAIMVSIGGFNFFGLSVTRSISATSRSIIDTCRTLFIWIVSLGLGWESFKWLQVLGFALLVYGTFMFNDLVRPPIKALFPQRRTDDDSLDSLHILSYYCDDRDGDEQDQGSQPSEHGTLEDDNLSTASESTPVTPRDDDYRDTLCSGESGWLANTTSHEERMRRFKARYYQVVQRPCTSVCTDDNEDGMMIATVLVGPGKPRLIHIHRPPSSQSRSELPGDSTGAPSTPKQAHVEISAFSPYDTPCDVTQFKSHVSDSVCPPVSGASPPLTEPFPRLMALTLRSGTSATEPRGTDNIDTGIRISTDPFRRSPRRMQSDRSSPTLEKRWAIWKTLEMDAQSISRLSPSVKSAKWSRCRKLERALNAVTVAIDEFPDGMLCLDSSVVMELRNPQISNTVYIEALGRIFPSASLLLISAITAWVIVDLHFSRLKGQVVPMERYWAQAAESNESLHRIPDKAREMLGIGLPDESSIKLNEYALRKRAIAMQAGIGIIGQRLIEGLRGSWDEDIWRSLKVLVEVIEASPPRWP</sequence>
<comment type="caution">
    <text evidence="8">The sequence shown here is derived from an EMBL/GenBank/DDBJ whole genome shotgun (WGS) entry which is preliminary data.</text>
</comment>
<gene>
    <name evidence="8" type="ORF">AYO20_05001</name>
</gene>
<keyword evidence="2 6" id="KW-0812">Transmembrane</keyword>
<evidence type="ECO:0000256" key="5">
    <source>
        <dbReference type="SAM" id="MobiDB-lite"/>
    </source>
</evidence>
<feature type="transmembrane region" description="Helical" evidence="6">
    <location>
        <begin position="55"/>
        <end position="74"/>
    </location>
</feature>
<dbReference type="GeneID" id="34588418"/>
<feature type="chain" id="PRO_5008083975" evidence="7">
    <location>
        <begin position="21"/>
        <end position="871"/>
    </location>
</feature>
<dbReference type="GO" id="GO:0000139">
    <property type="term" value="C:Golgi membrane"/>
    <property type="evidence" value="ECO:0007669"/>
    <property type="project" value="InterPro"/>
</dbReference>
<feature type="transmembrane region" description="Helical" evidence="6">
    <location>
        <begin position="370"/>
        <end position="389"/>
    </location>
</feature>
<evidence type="ECO:0000256" key="4">
    <source>
        <dbReference type="ARBA" id="ARBA00023136"/>
    </source>
</evidence>
<dbReference type="AlphaFoldDB" id="A0A178D0C9"/>
<keyword evidence="9" id="KW-1185">Reference proteome</keyword>
<evidence type="ECO:0000256" key="7">
    <source>
        <dbReference type="SAM" id="SignalP"/>
    </source>
</evidence>
<comment type="subcellular location">
    <subcellularLocation>
        <location evidence="1">Endoplasmic reticulum membrane</location>
        <topology evidence="1">Multi-pass membrane protein</topology>
    </subcellularLocation>
</comment>
<feature type="transmembrane region" description="Helical" evidence="6">
    <location>
        <begin position="139"/>
        <end position="164"/>
    </location>
</feature>
<proteinExistence type="predicted"/>
<feature type="transmembrane region" description="Helical" evidence="6">
    <location>
        <begin position="296"/>
        <end position="318"/>
    </location>
</feature>
<dbReference type="RefSeq" id="XP_022500632.1">
    <property type="nucleotide sequence ID" value="XM_022643295.1"/>
</dbReference>